<name>A0ABQ2JKC9_9SPHN</name>
<organism evidence="1 2">
    <name type="scientific">Novosphingobium indicum</name>
    <dbReference type="NCBI Taxonomy" id="462949"/>
    <lineage>
        <taxon>Bacteria</taxon>
        <taxon>Pseudomonadati</taxon>
        <taxon>Pseudomonadota</taxon>
        <taxon>Alphaproteobacteria</taxon>
        <taxon>Sphingomonadales</taxon>
        <taxon>Sphingomonadaceae</taxon>
        <taxon>Novosphingobium</taxon>
    </lineage>
</organism>
<proteinExistence type="predicted"/>
<dbReference type="EMBL" id="BMLK01000007">
    <property type="protein sequence ID" value="GGN48740.1"/>
    <property type="molecule type" value="Genomic_DNA"/>
</dbReference>
<reference evidence="2" key="1">
    <citation type="journal article" date="2019" name="Int. J. Syst. Evol. Microbiol.">
        <title>The Global Catalogue of Microorganisms (GCM) 10K type strain sequencing project: providing services to taxonomists for standard genome sequencing and annotation.</title>
        <authorList>
            <consortium name="The Broad Institute Genomics Platform"/>
            <consortium name="The Broad Institute Genome Sequencing Center for Infectious Disease"/>
            <person name="Wu L."/>
            <person name="Ma J."/>
        </authorList>
    </citation>
    <scope>NUCLEOTIDE SEQUENCE [LARGE SCALE GENOMIC DNA]</scope>
    <source>
        <strain evidence="2">CGMCC 1.6784</strain>
    </source>
</reference>
<comment type="caution">
    <text evidence="1">The sequence shown here is derived from an EMBL/GenBank/DDBJ whole genome shotgun (WGS) entry which is preliminary data.</text>
</comment>
<accession>A0ABQ2JKC9</accession>
<evidence type="ECO:0000313" key="1">
    <source>
        <dbReference type="EMBL" id="GGN48740.1"/>
    </source>
</evidence>
<evidence type="ECO:0000313" key="2">
    <source>
        <dbReference type="Proteomes" id="UP000605099"/>
    </source>
</evidence>
<keyword evidence="2" id="KW-1185">Reference proteome</keyword>
<dbReference type="RefSeq" id="WP_188819396.1">
    <property type="nucleotide sequence ID" value="NZ_BMLK01000007.1"/>
</dbReference>
<gene>
    <name evidence="1" type="ORF">GCM10011349_18690</name>
</gene>
<sequence length="125" mass="14125">MSETDARLPDGFADLERFVPEWVCPDAVARMAKRQSSTIETLREFYDTMLPRGEAVLGCLREHQLGDLTPPVENLLRLMLMLAEVAPAVEWYGDPRVYDGFPVERVRYLRQISDTDAQPLAGEAA</sequence>
<protein>
    <submittedName>
        <fullName evidence="1">Uncharacterized protein</fullName>
    </submittedName>
</protein>
<dbReference type="Proteomes" id="UP000605099">
    <property type="component" value="Unassembled WGS sequence"/>
</dbReference>